<reference evidence="1 2" key="1">
    <citation type="submission" date="2021-06" db="EMBL/GenBank/DDBJ databases">
        <title>Caerostris darwini draft genome.</title>
        <authorList>
            <person name="Kono N."/>
            <person name="Arakawa K."/>
        </authorList>
    </citation>
    <scope>NUCLEOTIDE SEQUENCE [LARGE SCALE GENOMIC DNA]</scope>
</reference>
<keyword evidence="2" id="KW-1185">Reference proteome</keyword>
<dbReference type="AlphaFoldDB" id="A0AAV4URN0"/>
<accession>A0AAV4URN0</accession>
<comment type="caution">
    <text evidence="1">The sequence shown here is derived from an EMBL/GenBank/DDBJ whole genome shotgun (WGS) entry which is preliminary data.</text>
</comment>
<dbReference type="EMBL" id="BPLQ01011793">
    <property type="protein sequence ID" value="GIY60391.1"/>
    <property type="molecule type" value="Genomic_DNA"/>
</dbReference>
<dbReference type="Proteomes" id="UP001054837">
    <property type="component" value="Unassembled WGS sequence"/>
</dbReference>
<evidence type="ECO:0000313" key="1">
    <source>
        <dbReference type="EMBL" id="GIY60391.1"/>
    </source>
</evidence>
<proteinExistence type="predicted"/>
<gene>
    <name evidence="1" type="ORF">CDAR_103761</name>
</gene>
<protein>
    <submittedName>
        <fullName evidence="1">Uncharacterized protein</fullName>
    </submittedName>
</protein>
<sequence length="118" mass="12959">MSKYYSYYRPLNVTKVVCCNRKRSGVICRVPLKPAEMCPLRAKGDAGWCGGGGHPPPFPGLFRYFPWSNSSAGYRLYAGLETAAQESSTTADRFVKSLLMTVSCESMESCLAVLCGKK</sequence>
<name>A0AAV4URN0_9ARAC</name>
<evidence type="ECO:0000313" key="2">
    <source>
        <dbReference type="Proteomes" id="UP001054837"/>
    </source>
</evidence>
<organism evidence="1 2">
    <name type="scientific">Caerostris darwini</name>
    <dbReference type="NCBI Taxonomy" id="1538125"/>
    <lineage>
        <taxon>Eukaryota</taxon>
        <taxon>Metazoa</taxon>
        <taxon>Ecdysozoa</taxon>
        <taxon>Arthropoda</taxon>
        <taxon>Chelicerata</taxon>
        <taxon>Arachnida</taxon>
        <taxon>Araneae</taxon>
        <taxon>Araneomorphae</taxon>
        <taxon>Entelegynae</taxon>
        <taxon>Araneoidea</taxon>
        <taxon>Araneidae</taxon>
        <taxon>Caerostris</taxon>
    </lineage>
</organism>